<dbReference type="Gene3D" id="3.40.50.720">
    <property type="entry name" value="NAD(P)-binding Rossmann-like Domain"/>
    <property type="match status" value="1"/>
</dbReference>
<dbReference type="EMBL" id="JAATJA010000006">
    <property type="protein sequence ID" value="NJB69505.1"/>
    <property type="molecule type" value="Genomic_DNA"/>
</dbReference>
<dbReference type="GO" id="GO:0016853">
    <property type="term" value="F:isomerase activity"/>
    <property type="evidence" value="ECO:0007669"/>
    <property type="project" value="UniProtKB-KW"/>
</dbReference>
<dbReference type="PANTHER" id="PTHR43725:SF53">
    <property type="entry name" value="UDP-ARABINOSE 4-EPIMERASE 1"/>
    <property type="match status" value="1"/>
</dbReference>
<dbReference type="InterPro" id="IPR001509">
    <property type="entry name" value="Epimerase_deHydtase"/>
</dbReference>
<dbReference type="Proteomes" id="UP000580856">
    <property type="component" value="Unassembled WGS sequence"/>
</dbReference>
<proteinExistence type="inferred from homology"/>
<comment type="similarity">
    <text evidence="2">Belongs to the NAD(P)-dependent epimerase/dehydratase family.</text>
</comment>
<evidence type="ECO:0000256" key="4">
    <source>
        <dbReference type="ARBA" id="ARBA00031367"/>
    </source>
</evidence>
<gene>
    <name evidence="7" type="ORF">GGQ74_003216</name>
</gene>
<dbReference type="InterPro" id="IPR036291">
    <property type="entry name" value="NAD(P)-bd_dom_sf"/>
</dbReference>
<dbReference type="AlphaFoldDB" id="A0A846QVB9"/>
<dbReference type="PROSITE" id="PS00061">
    <property type="entry name" value="ADH_SHORT"/>
    <property type="match status" value="1"/>
</dbReference>
<organism evidence="7 8">
    <name type="scientific">Desulfobaculum xiamenense</name>
    <dbReference type="NCBI Taxonomy" id="995050"/>
    <lineage>
        <taxon>Bacteria</taxon>
        <taxon>Pseudomonadati</taxon>
        <taxon>Thermodesulfobacteriota</taxon>
        <taxon>Desulfovibrionia</taxon>
        <taxon>Desulfovibrionales</taxon>
        <taxon>Desulfovibrionaceae</taxon>
        <taxon>Desulfobaculum</taxon>
    </lineage>
</organism>
<evidence type="ECO:0000256" key="1">
    <source>
        <dbReference type="ARBA" id="ARBA00004947"/>
    </source>
</evidence>
<dbReference type="SUPFAM" id="SSF51735">
    <property type="entry name" value="NAD(P)-binding Rossmann-fold domains"/>
    <property type="match status" value="1"/>
</dbReference>
<keyword evidence="8" id="KW-1185">Reference proteome</keyword>
<reference evidence="7 8" key="1">
    <citation type="submission" date="2020-03" db="EMBL/GenBank/DDBJ databases">
        <title>Genomic Encyclopedia of Type Strains, Phase IV (KMG-IV): sequencing the most valuable type-strain genomes for metagenomic binning, comparative biology and taxonomic classification.</title>
        <authorList>
            <person name="Goeker M."/>
        </authorList>
    </citation>
    <scope>NUCLEOTIDE SEQUENCE [LARGE SCALE GENOMIC DNA]</scope>
    <source>
        <strain evidence="7 8">DSM 24233</strain>
    </source>
</reference>
<sequence>MDIRGKRFLVVGGAGFIGSHVVDLLTREDVAEVRIFDNFTRGCEDNLRDALRDPRVRVFELGGEIMHRDILSAAMKGIDGVFHLAALWLLHCHDYPRSAFEVNVGGTFNVLEAMIDNGVRRLVYSSSASVYGDAVAEPMTEDHPYNNTNFYGATKIAGEHMCRALHHRWRGSERHFDYAGLRYMNVYGPRQDYHGAYIAVIMKILDRLDRGEAPVVYGDGTQAYDFVYVEDCARANIAAMTADVTDRFYNVGTGVKTSIRELAERLLAVAGADCDIEYRPGGTTFVRNRVGCPKRAEDELGFRAGIPLDEGLRLLVQWRNSHMQEVERRRRNA</sequence>
<dbReference type="GO" id="GO:0033499">
    <property type="term" value="P:galactose catabolic process via UDP-galactose, Leloir pathway"/>
    <property type="evidence" value="ECO:0007669"/>
    <property type="project" value="TreeGrafter"/>
</dbReference>
<dbReference type="PANTHER" id="PTHR43725">
    <property type="entry name" value="UDP-GLUCOSE 4-EPIMERASE"/>
    <property type="match status" value="1"/>
</dbReference>
<protein>
    <recommendedName>
        <fullName evidence="3">UDP-glucose 4-epimerase</fullName>
    </recommendedName>
    <alternativeName>
        <fullName evidence="5">Galactowaldenase</fullName>
    </alternativeName>
    <alternativeName>
        <fullName evidence="4">UDP-galactose 4-epimerase</fullName>
    </alternativeName>
</protein>
<evidence type="ECO:0000313" key="8">
    <source>
        <dbReference type="Proteomes" id="UP000580856"/>
    </source>
</evidence>
<evidence type="ECO:0000259" key="6">
    <source>
        <dbReference type="Pfam" id="PF01370"/>
    </source>
</evidence>
<feature type="domain" description="NAD-dependent epimerase/dehydratase" evidence="6">
    <location>
        <begin position="9"/>
        <end position="252"/>
    </location>
</feature>
<name>A0A846QVB9_9BACT</name>
<comment type="pathway">
    <text evidence="1">Carbohydrate metabolism; galactose metabolism.</text>
</comment>
<evidence type="ECO:0000313" key="7">
    <source>
        <dbReference type="EMBL" id="NJB69505.1"/>
    </source>
</evidence>
<accession>A0A846QVB9</accession>
<evidence type="ECO:0000256" key="3">
    <source>
        <dbReference type="ARBA" id="ARBA00018569"/>
    </source>
</evidence>
<evidence type="ECO:0000256" key="5">
    <source>
        <dbReference type="ARBA" id="ARBA00033067"/>
    </source>
</evidence>
<evidence type="ECO:0000256" key="2">
    <source>
        <dbReference type="ARBA" id="ARBA00007637"/>
    </source>
</evidence>
<comment type="caution">
    <text evidence="7">The sequence shown here is derived from an EMBL/GenBank/DDBJ whole genome shotgun (WGS) entry which is preliminary data.</text>
</comment>
<keyword evidence="7" id="KW-0413">Isomerase</keyword>
<dbReference type="InterPro" id="IPR020904">
    <property type="entry name" value="Sc_DH/Rdtase_CS"/>
</dbReference>
<dbReference type="Pfam" id="PF01370">
    <property type="entry name" value="Epimerase"/>
    <property type="match status" value="1"/>
</dbReference>
<dbReference type="RefSeq" id="WP_167942595.1">
    <property type="nucleotide sequence ID" value="NZ_JAATJA010000006.1"/>
</dbReference>